<evidence type="ECO:0000259" key="1">
    <source>
        <dbReference type="Pfam" id="PF02954"/>
    </source>
</evidence>
<dbReference type="Proteomes" id="UP001596422">
    <property type="component" value="Unassembled WGS sequence"/>
</dbReference>
<proteinExistence type="predicted"/>
<keyword evidence="3" id="KW-1185">Reference proteome</keyword>
<evidence type="ECO:0000313" key="3">
    <source>
        <dbReference type="Proteomes" id="UP001596422"/>
    </source>
</evidence>
<dbReference type="Pfam" id="PF02954">
    <property type="entry name" value="HTH_8"/>
    <property type="match status" value="1"/>
</dbReference>
<dbReference type="EMBL" id="JBHSWE010000001">
    <property type="protein sequence ID" value="MFC6672149.1"/>
    <property type="molecule type" value="Genomic_DNA"/>
</dbReference>
<dbReference type="RefSeq" id="WP_379910608.1">
    <property type="nucleotide sequence ID" value="NZ_JBHSWE010000001.1"/>
</dbReference>
<name>A0ABW2A4B4_9GAMM</name>
<protein>
    <submittedName>
        <fullName evidence="2">Helix-turn-helix domain-containing protein</fullName>
    </submittedName>
</protein>
<gene>
    <name evidence="2" type="ORF">ACFQDL_20325</name>
</gene>
<evidence type="ECO:0000313" key="2">
    <source>
        <dbReference type="EMBL" id="MFC6672149.1"/>
    </source>
</evidence>
<organism evidence="2 3">
    <name type="scientific">Marinobacterium aestuariivivens</name>
    <dbReference type="NCBI Taxonomy" id="1698799"/>
    <lineage>
        <taxon>Bacteria</taxon>
        <taxon>Pseudomonadati</taxon>
        <taxon>Pseudomonadota</taxon>
        <taxon>Gammaproteobacteria</taxon>
        <taxon>Oceanospirillales</taxon>
        <taxon>Oceanospirillaceae</taxon>
        <taxon>Marinobacterium</taxon>
    </lineage>
</organism>
<dbReference type="InterPro" id="IPR009057">
    <property type="entry name" value="Homeodomain-like_sf"/>
</dbReference>
<accession>A0ABW2A4B4</accession>
<dbReference type="Gene3D" id="1.10.10.60">
    <property type="entry name" value="Homeodomain-like"/>
    <property type="match status" value="1"/>
</dbReference>
<feature type="domain" description="DNA binding HTH" evidence="1">
    <location>
        <begin position="32"/>
        <end position="71"/>
    </location>
</feature>
<comment type="caution">
    <text evidence="2">The sequence shown here is derived from an EMBL/GenBank/DDBJ whole genome shotgun (WGS) entry which is preliminary data.</text>
</comment>
<dbReference type="InterPro" id="IPR002197">
    <property type="entry name" value="HTH_Fis"/>
</dbReference>
<sequence length="72" mass="8035">MSASMLAPLLSERKVDRVRRDDGILIPRGTSLADAEWLLIDAALQDSGYNRSRAARLLGIGERTLRRKLNKS</sequence>
<reference evidence="3" key="1">
    <citation type="journal article" date="2019" name="Int. J. Syst. Evol. Microbiol.">
        <title>The Global Catalogue of Microorganisms (GCM) 10K type strain sequencing project: providing services to taxonomists for standard genome sequencing and annotation.</title>
        <authorList>
            <consortium name="The Broad Institute Genomics Platform"/>
            <consortium name="The Broad Institute Genome Sequencing Center for Infectious Disease"/>
            <person name="Wu L."/>
            <person name="Ma J."/>
        </authorList>
    </citation>
    <scope>NUCLEOTIDE SEQUENCE [LARGE SCALE GENOMIC DNA]</scope>
    <source>
        <strain evidence="3">NBRC 111756</strain>
    </source>
</reference>
<dbReference type="PRINTS" id="PR01590">
    <property type="entry name" value="HTHFIS"/>
</dbReference>
<dbReference type="SUPFAM" id="SSF46689">
    <property type="entry name" value="Homeodomain-like"/>
    <property type="match status" value="1"/>
</dbReference>